<reference evidence="1 2" key="1">
    <citation type="submission" date="2024-05" db="EMBL/GenBank/DDBJ databases">
        <title>Culex pipiens pipiens assembly and annotation.</title>
        <authorList>
            <person name="Alout H."/>
            <person name="Durand T."/>
        </authorList>
    </citation>
    <scope>NUCLEOTIDE SEQUENCE [LARGE SCALE GENOMIC DNA]</scope>
    <source>
        <strain evidence="1">HA-2024</strain>
        <tissue evidence="1">Whole body</tissue>
    </source>
</reference>
<accession>A0ABD1DW01</accession>
<keyword evidence="2" id="KW-1185">Reference proteome</keyword>
<organism evidence="1 2">
    <name type="scientific">Culex pipiens pipiens</name>
    <name type="common">Northern house mosquito</name>
    <dbReference type="NCBI Taxonomy" id="38569"/>
    <lineage>
        <taxon>Eukaryota</taxon>
        <taxon>Metazoa</taxon>
        <taxon>Ecdysozoa</taxon>
        <taxon>Arthropoda</taxon>
        <taxon>Hexapoda</taxon>
        <taxon>Insecta</taxon>
        <taxon>Pterygota</taxon>
        <taxon>Neoptera</taxon>
        <taxon>Endopterygota</taxon>
        <taxon>Diptera</taxon>
        <taxon>Nematocera</taxon>
        <taxon>Culicoidea</taxon>
        <taxon>Culicidae</taxon>
        <taxon>Culicinae</taxon>
        <taxon>Culicini</taxon>
        <taxon>Culex</taxon>
        <taxon>Culex</taxon>
    </lineage>
</organism>
<comment type="caution">
    <text evidence="1">The sequence shown here is derived from an EMBL/GenBank/DDBJ whole genome shotgun (WGS) entry which is preliminary data.</text>
</comment>
<dbReference type="EMBL" id="JBEHCU010001313">
    <property type="protein sequence ID" value="KAL1403618.1"/>
    <property type="molecule type" value="Genomic_DNA"/>
</dbReference>
<dbReference type="Proteomes" id="UP001562425">
    <property type="component" value="Unassembled WGS sequence"/>
</dbReference>
<name>A0ABD1DW01_CULPP</name>
<gene>
    <name evidence="1" type="ORF">pipiens_000891</name>
</gene>
<sequence>MPNGVPTKTKTTASVGTSAISTNLVDISLLNHANRGVEALGVLVQYLVYNVRHLCDKEDESTECPCLFVCPPRTMTGADERACIV</sequence>
<proteinExistence type="predicted"/>
<protein>
    <submittedName>
        <fullName evidence="1">Uncharacterized protein</fullName>
    </submittedName>
</protein>
<feature type="non-terminal residue" evidence="1">
    <location>
        <position position="85"/>
    </location>
</feature>
<evidence type="ECO:0000313" key="1">
    <source>
        <dbReference type="EMBL" id="KAL1403618.1"/>
    </source>
</evidence>
<dbReference type="AlphaFoldDB" id="A0ABD1DW01"/>
<evidence type="ECO:0000313" key="2">
    <source>
        <dbReference type="Proteomes" id="UP001562425"/>
    </source>
</evidence>